<sequence length="145" mass="15838">MLDEDMRFCPYCNSEDPDWDESGNIFGKLAQVNDLVGERKEPSNGGAASRPEQYPILPQPANPIYIQPSPVRDAAEDNRPSGGLYAGMILLSVFLSFPGIIVGIVYATKKNRHYQTLGIIMLIIGVFGLLLSGTACLGLLLFLSY</sequence>
<evidence type="ECO:0000313" key="2">
    <source>
        <dbReference type="EMBL" id="AGS53427.1"/>
    </source>
</evidence>
<keyword evidence="1" id="KW-0812">Transmembrane</keyword>
<protein>
    <recommendedName>
        <fullName evidence="3">DUF4190 domain-containing protein</fullName>
    </recommendedName>
</protein>
<feature type="transmembrane region" description="Helical" evidence="1">
    <location>
        <begin position="119"/>
        <end position="143"/>
    </location>
</feature>
<name>A0A806KFN1_9BACT</name>
<organism evidence="2">
    <name type="scientific">uncultured bacterium contig00025</name>
    <dbReference type="NCBI Taxonomy" id="1181514"/>
    <lineage>
        <taxon>Bacteria</taxon>
        <taxon>environmental samples</taxon>
    </lineage>
</organism>
<evidence type="ECO:0000256" key="1">
    <source>
        <dbReference type="SAM" id="Phobius"/>
    </source>
</evidence>
<proteinExistence type="predicted"/>
<accession>A0A806KFN1</accession>
<dbReference type="AlphaFoldDB" id="A0A806KFN1"/>
<dbReference type="EMBL" id="JQ844232">
    <property type="protein sequence ID" value="AGS53427.1"/>
    <property type="molecule type" value="Genomic_DNA"/>
</dbReference>
<evidence type="ECO:0008006" key="3">
    <source>
        <dbReference type="Google" id="ProtNLM"/>
    </source>
</evidence>
<feature type="transmembrane region" description="Helical" evidence="1">
    <location>
        <begin position="84"/>
        <end position="107"/>
    </location>
</feature>
<reference evidence="2" key="1">
    <citation type="submission" date="2012-03" db="EMBL/GenBank/DDBJ databases">
        <title>Functional metagenomics reveals considerable lignocellulase gene clusters in the gut microbiome of a wood-feeding higher termite.</title>
        <authorList>
            <person name="Liu N."/>
        </authorList>
    </citation>
    <scope>NUCLEOTIDE SEQUENCE</scope>
</reference>
<keyword evidence="1" id="KW-1133">Transmembrane helix</keyword>
<keyword evidence="1" id="KW-0472">Membrane</keyword>